<feature type="region of interest" description="Disordered" evidence="1">
    <location>
        <begin position="1"/>
        <end position="93"/>
    </location>
</feature>
<dbReference type="Proteomes" id="UP000272942">
    <property type="component" value="Unassembled WGS sequence"/>
</dbReference>
<evidence type="ECO:0000313" key="2">
    <source>
        <dbReference type="EMBL" id="VDP94309.1"/>
    </source>
</evidence>
<accession>A0A183BCU7</accession>
<evidence type="ECO:0000313" key="3">
    <source>
        <dbReference type="Proteomes" id="UP000272942"/>
    </source>
</evidence>
<proteinExistence type="predicted"/>
<name>A0A183BCU7_9TREM</name>
<evidence type="ECO:0000256" key="1">
    <source>
        <dbReference type="SAM" id="MobiDB-lite"/>
    </source>
</evidence>
<reference evidence="4" key="1">
    <citation type="submission" date="2016-06" db="UniProtKB">
        <authorList>
            <consortium name="WormBaseParasite"/>
        </authorList>
    </citation>
    <scope>IDENTIFICATION</scope>
</reference>
<dbReference type="AlphaFoldDB" id="A0A183BCU7"/>
<organism evidence="4">
    <name type="scientific">Echinostoma caproni</name>
    <dbReference type="NCBI Taxonomy" id="27848"/>
    <lineage>
        <taxon>Eukaryota</taxon>
        <taxon>Metazoa</taxon>
        <taxon>Spiralia</taxon>
        <taxon>Lophotrochozoa</taxon>
        <taxon>Platyhelminthes</taxon>
        <taxon>Trematoda</taxon>
        <taxon>Digenea</taxon>
        <taxon>Plagiorchiida</taxon>
        <taxon>Echinostomata</taxon>
        <taxon>Echinostomatoidea</taxon>
        <taxon>Echinostomatidae</taxon>
        <taxon>Echinostoma</taxon>
    </lineage>
</organism>
<protein>
    <submittedName>
        <fullName evidence="4">Ecdysone-induced protein 74EF</fullName>
    </submittedName>
</protein>
<gene>
    <name evidence="2" type="ORF">ECPE_LOCUS17032</name>
</gene>
<dbReference type="WBParaSite" id="ECPE_0001707601-mRNA-1">
    <property type="protein sequence ID" value="ECPE_0001707601-mRNA-1"/>
    <property type="gene ID" value="ECPE_0001707601"/>
</dbReference>
<reference evidence="2 3" key="2">
    <citation type="submission" date="2018-11" db="EMBL/GenBank/DDBJ databases">
        <authorList>
            <consortium name="Pathogen Informatics"/>
        </authorList>
    </citation>
    <scope>NUCLEOTIDE SEQUENCE [LARGE SCALE GENOMIC DNA]</scope>
    <source>
        <strain evidence="2 3">Egypt</strain>
    </source>
</reference>
<feature type="compositionally biased region" description="Polar residues" evidence="1">
    <location>
        <begin position="12"/>
        <end position="26"/>
    </location>
</feature>
<feature type="compositionally biased region" description="Polar residues" evidence="1">
    <location>
        <begin position="78"/>
        <end position="93"/>
    </location>
</feature>
<dbReference type="EMBL" id="UZAN01067131">
    <property type="protein sequence ID" value="VDP94309.1"/>
    <property type="molecule type" value="Genomic_DNA"/>
</dbReference>
<evidence type="ECO:0000313" key="4">
    <source>
        <dbReference type="WBParaSite" id="ECPE_0001707601-mRNA-1"/>
    </source>
</evidence>
<sequence length="93" mass="9849">MLDRLNRRGVPPQQQSNMNSSGSVSQHQHHPPGAPRPGPDAVHLVDSGAGGSGNPGLPKSIGSSTGPGRLQPRPAPPSYQQVCHQSNQYFTHR</sequence>
<keyword evidence="3" id="KW-1185">Reference proteome</keyword>